<sequence length="207" mass="20676">MSRTIRTPGRLGAVKVAGSIAVVGAAAAVAGLGTFGNFTASTEAVDAGVDTGVLSIDVSLTDGSAPPSVPVALPRMSPGDAISMPLDLRNSGNVDLASVTLTSTATTSSLLDQEAEHGLQLTLESCAAPWTRTGPISYSCAGTAVPLYTGPIAAQAQLPAARSLAAGATDHLVATISFPTTGGDVMQNQTSMFAFVFDAVQRGGAAR</sequence>
<keyword evidence="3" id="KW-1185">Reference proteome</keyword>
<keyword evidence="1" id="KW-1133">Transmembrane helix</keyword>
<dbReference type="InterPro" id="IPR022121">
    <property type="entry name" value="Peptidase_M73_camelysin"/>
</dbReference>
<accession>A0A285V141</accession>
<reference evidence="3" key="1">
    <citation type="submission" date="2017-08" db="EMBL/GenBank/DDBJ databases">
        <authorList>
            <person name="Varghese N."/>
            <person name="Submissions S."/>
        </authorList>
    </citation>
    <scope>NUCLEOTIDE SEQUENCE [LARGE SCALE GENOMIC DNA]</scope>
    <source>
        <strain evidence="3">DSM 4725</strain>
    </source>
</reference>
<organism evidence="2 3">
    <name type="scientific">Blastococcus aggregatus</name>
    <dbReference type="NCBI Taxonomy" id="38502"/>
    <lineage>
        <taxon>Bacteria</taxon>
        <taxon>Bacillati</taxon>
        <taxon>Actinomycetota</taxon>
        <taxon>Actinomycetes</taxon>
        <taxon>Geodermatophilales</taxon>
        <taxon>Geodermatophilaceae</taxon>
        <taxon>Blastococcus</taxon>
    </lineage>
</organism>
<dbReference type="EMBL" id="OBQI01000001">
    <property type="protein sequence ID" value="SOC47770.1"/>
    <property type="molecule type" value="Genomic_DNA"/>
</dbReference>
<gene>
    <name evidence="2" type="ORF">SAMN05660748_1028</name>
</gene>
<evidence type="ECO:0000313" key="3">
    <source>
        <dbReference type="Proteomes" id="UP000219435"/>
    </source>
</evidence>
<feature type="transmembrane region" description="Helical" evidence="1">
    <location>
        <begin position="12"/>
        <end position="35"/>
    </location>
</feature>
<evidence type="ECO:0000313" key="2">
    <source>
        <dbReference type="EMBL" id="SOC47770.1"/>
    </source>
</evidence>
<name>A0A285V141_9ACTN</name>
<dbReference type="AlphaFoldDB" id="A0A285V141"/>
<dbReference type="RefSeq" id="WP_097193854.1">
    <property type="nucleotide sequence ID" value="NZ_OBQI01000001.1"/>
</dbReference>
<protein>
    <submittedName>
        <fullName evidence="2">Camelysin metallo-endopeptidase</fullName>
    </submittedName>
</protein>
<dbReference type="Proteomes" id="UP000219435">
    <property type="component" value="Unassembled WGS sequence"/>
</dbReference>
<evidence type="ECO:0000256" key="1">
    <source>
        <dbReference type="SAM" id="Phobius"/>
    </source>
</evidence>
<proteinExistence type="predicted"/>
<keyword evidence="1" id="KW-0812">Transmembrane</keyword>
<dbReference type="OrthoDB" id="3788361at2"/>
<dbReference type="Pfam" id="PF12389">
    <property type="entry name" value="Peptidase_M73"/>
    <property type="match status" value="1"/>
</dbReference>
<keyword evidence="1" id="KW-0472">Membrane</keyword>